<dbReference type="Pfam" id="PF02801">
    <property type="entry name" value="Ketoacyl-synt_C"/>
    <property type="match status" value="1"/>
</dbReference>
<reference evidence="3" key="1">
    <citation type="submission" date="2020-11" db="EMBL/GenBank/DDBJ databases">
        <authorList>
            <person name="Tran Van P."/>
        </authorList>
    </citation>
    <scope>NUCLEOTIDE SEQUENCE</scope>
</reference>
<evidence type="ECO:0000313" key="4">
    <source>
        <dbReference type="Proteomes" id="UP000728032"/>
    </source>
</evidence>
<dbReference type="GO" id="GO:0004312">
    <property type="term" value="F:fatty acid synthase activity"/>
    <property type="evidence" value="ECO:0007669"/>
    <property type="project" value="TreeGrafter"/>
</dbReference>
<dbReference type="Proteomes" id="UP000728032">
    <property type="component" value="Unassembled WGS sequence"/>
</dbReference>
<dbReference type="PROSITE" id="PS52004">
    <property type="entry name" value="KS3_2"/>
    <property type="match status" value="1"/>
</dbReference>
<organism evidence="3">
    <name type="scientific">Oppiella nova</name>
    <dbReference type="NCBI Taxonomy" id="334625"/>
    <lineage>
        <taxon>Eukaryota</taxon>
        <taxon>Metazoa</taxon>
        <taxon>Ecdysozoa</taxon>
        <taxon>Arthropoda</taxon>
        <taxon>Chelicerata</taxon>
        <taxon>Arachnida</taxon>
        <taxon>Acari</taxon>
        <taxon>Acariformes</taxon>
        <taxon>Sarcoptiformes</taxon>
        <taxon>Oribatida</taxon>
        <taxon>Brachypylina</taxon>
        <taxon>Oppioidea</taxon>
        <taxon>Oppiidae</taxon>
        <taxon>Oppiella</taxon>
    </lineage>
</organism>
<feature type="domain" description="Ketosynthase family 3 (KS3)" evidence="2">
    <location>
        <begin position="1"/>
        <end position="198"/>
    </location>
</feature>
<name>A0A7R9QH40_9ACAR</name>
<dbReference type="InterPro" id="IPR014031">
    <property type="entry name" value="Ketoacyl_synth_C"/>
</dbReference>
<dbReference type="InterPro" id="IPR014030">
    <property type="entry name" value="Ketoacyl_synth_N"/>
</dbReference>
<protein>
    <recommendedName>
        <fullName evidence="2">Ketosynthase family 3 (KS3) domain-containing protein</fullName>
    </recommendedName>
</protein>
<evidence type="ECO:0000256" key="1">
    <source>
        <dbReference type="RuleBase" id="RU003694"/>
    </source>
</evidence>
<gene>
    <name evidence="3" type="ORF">ONB1V03_LOCUS4784</name>
</gene>
<dbReference type="InterPro" id="IPR016039">
    <property type="entry name" value="Thiolase-like"/>
</dbReference>
<evidence type="ECO:0000313" key="3">
    <source>
        <dbReference type="EMBL" id="CAD7644636.1"/>
    </source>
</evidence>
<dbReference type="CDD" id="cd00833">
    <property type="entry name" value="PKS"/>
    <property type="match status" value="1"/>
</dbReference>
<dbReference type="EMBL" id="CAJPVJ010001750">
    <property type="protein sequence ID" value="CAG2165239.1"/>
    <property type="molecule type" value="Genomic_DNA"/>
</dbReference>
<dbReference type="AlphaFoldDB" id="A0A7R9QH40"/>
<dbReference type="PANTHER" id="PTHR43775:SF23">
    <property type="entry name" value="FATTY ACID SYNTHASE 3"/>
    <property type="match status" value="1"/>
</dbReference>
<dbReference type="PANTHER" id="PTHR43775">
    <property type="entry name" value="FATTY ACID SYNTHASE"/>
    <property type="match status" value="1"/>
</dbReference>
<sequence length="198" mass="21812">MNLEPMIYQLQQELGFCSPRGISAVLDESADGFVKGEAVCCVLLQRRKSAHRVYAKVLSARVGTDGNKKFGIFHPSSETQEELMTASYKEANIDPLDITYFESHGTGTKVGDPQEMKAIYNAYCRAPGRINPLPVGALKSNMGHAESSSGVAAIIKVLIAYENECIPPNLNCKQLKQELLQYFPPLLAINQKYPYKPG</sequence>
<proteinExistence type="inferred from homology"/>
<dbReference type="Pfam" id="PF00109">
    <property type="entry name" value="ketoacyl-synt"/>
    <property type="match status" value="1"/>
</dbReference>
<dbReference type="SUPFAM" id="SSF53901">
    <property type="entry name" value="Thiolase-like"/>
    <property type="match status" value="1"/>
</dbReference>
<keyword evidence="1" id="KW-0808">Transferase</keyword>
<dbReference type="EMBL" id="OC916575">
    <property type="protein sequence ID" value="CAD7644636.1"/>
    <property type="molecule type" value="Genomic_DNA"/>
</dbReference>
<dbReference type="InterPro" id="IPR020841">
    <property type="entry name" value="PKS_Beta-ketoAc_synthase_dom"/>
</dbReference>
<keyword evidence="4" id="KW-1185">Reference proteome</keyword>
<dbReference type="InterPro" id="IPR050091">
    <property type="entry name" value="PKS_NRPS_Biosynth_Enz"/>
</dbReference>
<dbReference type="Gene3D" id="3.40.47.10">
    <property type="match status" value="1"/>
</dbReference>
<dbReference type="GO" id="GO:0006633">
    <property type="term" value="P:fatty acid biosynthetic process"/>
    <property type="evidence" value="ECO:0007669"/>
    <property type="project" value="TreeGrafter"/>
</dbReference>
<dbReference type="OrthoDB" id="10065950at2759"/>
<evidence type="ECO:0000259" key="2">
    <source>
        <dbReference type="PROSITE" id="PS52004"/>
    </source>
</evidence>
<comment type="similarity">
    <text evidence="1">Belongs to the thiolase-like superfamily. Beta-ketoacyl-ACP synthases family.</text>
</comment>
<accession>A0A7R9QH40</accession>
<dbReference type="SMART" id="SM00825">
    <property type="entry name" value="PKS_KS"/>
    <property type="match status" value="1"/>
</dbReference>